<reference evidence="8" key="1">
    <citation type="submission" date="2021-07" db="EMBL/GenBank/DDBJ databases">
        <authorList>
            <person name="Durling M."/>
        </authorList>
    </citation>
    <scope>NUCLEOTIDE SEQUENCE</scope>
</reference>
<protein>
    <recommendedName>
        <fullName evidence="10">Cytochrome P450</fullName>
    </recommendedName>
</protein>
<comment type="similarity">
    <text evidence="6">Belongs to the cytochrome P450 family.</text>
</comment>
<dbReference type="PROSITE" id="PS00086">
    <property type="entry name" value="CYTOCHROME_P450"/>
    <property type="match status" value="1"/>
</dbReference>
<organism evidence="8 9">
    <name type="scientific">Hymenoscyphus fraxineus</name>
    <dbReference type="NCBI Taxonomy" id="746836"/>
    <lineage>
        <taxon>Eukaryota</taxon>
        <taxon>Fungi</taxon>
        <taxon>Dikarya</taxon>
        <taxon>Ascomycota</taxon>
        <taxon>Pezizomycotina</taxon>
        <taxon>Leotiomycetes</taxon>
        <taxon>Helotiales</taxon>
        <taxon>Helotiaceae</taxon>
        <taxon>Hymenoscyphus</taxon>
    </lineage>
</organism>
<dbReference type="AlphaFoldDB" id="A0A9N9PZM3"/>
<dbReference type="Proteomes" id="UP000696280">
    <property type="component" value="Unassembled WGS sequence"/>
</dbReference>
<feature type="signal peptide" evidence="7">
    <location>
        <begin position="1"/>
        <end position="24"/>
    </location>
</feature>
<accession>A0A9N9PZM3</accession>
<dbReference type="InterPro" id="IPR017972">
    <property type="entry name" value="Cyt_P450_CS"/>
</dbReference>
<dbReference type="PANTHER" id="PTHR24305">
    <property type="entry name" value="CYTOCHROME P450"/>
    <property type="match status" value="1"/>
</dbReference>
<dbReference type="InterPro" id="IPR036396">
    <property type="entry name" value="Cyt_P450_sf"/>
</dbReference>
<keyword evidence="6" id="KW-0503">Monooxygenase</keyword>
<evidence type="ECO:0000256" key="5">
    <source>
        <dbReference type="PIRSR" id="PIRSR602401-1"/>
    </source>
</evidence>
<keyword evidence="7" id="KW-0732">Signal</keyword>
<evidence type="ECO:0000256" key="1">
    <source>
        <dbReference type="ARBA" id="ARBA00001971"/>
    </source>
</evidence>
<dbReference type="PRINTS" id="PR00385">
    <property type="entry name" value="P450"/>
</dbReference>
<dbReference type="GO" id="GO:0044550">
    <property type="term" value="P:secondary metabolite biosynthetic process"/>
    <property type="evidence" value="ECO:0007669"/>
    <property type="project" value="UniProtKB-ARBA"/>
</dbReference>
<comment type="cofactor">
    <cofactor evidence="1 5">
        <name>heme</name>
        <dbReference type="ChEBI" id="CHEBI:30413"/>
    </cofactor>
</comment>
<dbReference type="Gene3D" id="1.10.630.10">
    <property type="entry name" value="Cytochrome P450"/>
    <property type="match status" value="1"/>
</dbReference>
<dbReference type="OrthoDB" id="3934656at2759"/>
<keyword evidence="3 6" id="KW-0560">Oxidoreductase</keyword>
<sequence>MNKNWLVACFLVLFLAYTIRLWRSTTTNIPGPVAAKYTSLYRIWLLLGGNGPMNYAKLHERYGPVVRTGPNHVSLSDSSVISTVYDVKNRFLKSRFYDVFRPLYKGDPLDTVFTTQDVARNKRMKIDLVKNMTGCAPLFHEEIKESVDVFVQEMKGKVGESLDISYWAFYWSFDVTFALIFGCHFGYMRSHSDFNRWIYTFKTITSYAAMLGQIPEWCSWTLANDGVMSFARRFQTFPDPTQGFLAATRNDADDKNEQHTEAVNILFETFFAAAAEVAVTLGTVFYCLLTNPAAYERLVVELRTKISNEVETRDSRSYLNAVIKESLRVYSSNSPPMERVVPKDGMETNGYHLPGGTIVSVPQYVAHRDIKVWGEDAKQFKPERWIEADEPTLKRMDNNFLAFGKGTRVCVGRDLSLLELRTCLTGILQNFDLEFASKDKLPKITMYWMIDHIGFNVVASKVKR</sequence>
<evidence type="ECO:0000256" key="6">
    <source>
        <dbReference type="RuleBase" id="RU000461"/>
    </source>
</evidence>
<feature type="chain" id="PRO_5040325740" description="Cytochrome P450" evidence="7">
    <location>
        <begin position="25"/>
        <end position="464"/>
    </location>
</feature>
<evidence type="ECO:0000313" key="8">
    <source>
        <dbReference type="EMBL" id="CAG8961580.1"/>
    </source>
</evidence>
<dbReference type="EMBL" id="CAJVRL010000115">
    <property type="protein sequence ID" value="CAG8961580.1"/>
    <property type="molecule type" value="Genomic_DNA"/>
</dbReference>
<keyword evidence="2 5" id="KW-0479">Metal-binding</keyword>
<evidence type="ECO:0000256" key="4">
    <source>
        <dbReference type="ARBA" id="ARBA00023004"/>
    </source>
</evidence>
<name>A0A9N9PZM3_9HELO</name>
<feature type="binding site" description="axial binding residue" evidence="5">
    <location>
        <position position="410"/>
    </location>
    <ligand>
        <name>heme</name>
        <dbReference type="ChEBI" id="CHEBI:30413"/>
    </ligand>
    <ligandPart>
        <name>Fe</name>
        <dbReference type="ChEBI" id="CHEBI:18248"/>
    </ligandPart>
</feature>
<evidence type="ECO:0008006" key="10">
    <source>
        <dbReference type="Google" id="ProtNLM"/>
    </source>
</evidence>
<dbReference type="GO" id="GO:0016705">
    <property type="term" value="F:oxidoreductase activity, acting on paired donors, with incorporation or reduction of molecular oxygen"/>
    <property type="evidence" value="ECO:0007669"/>
    <property type="project" value="InterPro"/>
</dbReference>
<dbReference type="InterPro" id="IPR002401">
    <property type="entry name" value="Cyt_P450_E_grp-I"/>
</dbReference>
<evidence type="ECO:0000256" key="3">
    <source>
        <dbReference type="ARBA" id="ARBA00023002"/>
    </source>
</evidence>
<comment type="caution">
    <text evidence="8">The sequence shown here is derived from an EMBL/GenBank/DDBJ whole genome shotgun (WGS) entry which is preliminary data.</text>
</comment>
<dbReference type="Pfam" id="PF00067">
    <property type="entry name" value="p450"/>
    <property type="match status" value="2"/>
</dbReference>
<keyword evidence="5 6" id="KW-0349">Heme</keyword>
<dbReference type="GO" id="GO:0005506">
    <property type="term" value="F:iron ion binding"/>
    <property type="evidence" value="ECO:0007669"/>
    <property type="project" value="InterPro"/>
</dbReference>
<keyword evidence="4 5" id="KW-0408">Iron</keyword>
<proteinExistence type="inferred from homology"/>
<dbReference type="SUPFAM" id="SSF48264">
    <property type="entry name" value="Cytochrome P450"/>
    <property type="match status" value="1"/>
</dbReference>
<evidence type="ECO:0000256" key="2">
    <source>
        <dbReference type="ARBA" id="ARBA00022723"/>
    </source>
</evidence>
<dbReference type="GO" id="GO:0004497">
    <property type="term" value="F:monooxygenase activity"/>
    <property type="evidence" value="ECO:0007669"/>
    <property type="project" value="UniProtKB-KW"/>
</dbReference>
<dbReference type="PANTHER" id="PTHR24305:SF235">
    <property type="entry name" value="CYTOCHROME P450 MONOOXYGENASE APDB-RELATED"/>
    <property type="match status" value="1"/>
</dbReference>
<evidence type="ECO:0000313" key="9">
    <source>
        <dbReference type="Proteomes" id="UP000696280"/>
    </source>
</evidence>
<gene>
    <name evidence="8" type="ORF">HYFRA_00006114</name>
</gene>
<keyword evidence="9" id="KW-1185">Reference proteome</keyword>
<dbReference type="InterPro" id="IPR050121">
    <property type="entry name" value="Cytochrome_P450_monoxygenase"/>
</dbReference>
<dbReference type="InterPro" id="IPR001128">
    <property type="entry name" value="Cyt_P450"/>
</dbReference>
<dbReference type="GO" id="GO:0020037">
    <property type="term" value="F:heme binding"/>
    <property type="evidence" value="ECO:0007669"/>
    <property type="project" value="InterPro"/>
</dbReference>
<evidence type="ECO:0000256" key="7">
    <source>
        <dbReference type="SAM" id="SignalP"/>
    </source>
</evidence>
<dbReference type="PRINTS" id="PR00463">
    <property type="entry name" value="EP450I"/>
</dbReference>